<dbReference type="Proteomes" id="UP000242886">
    <property type="component" value="Chromosome SDENCHOL"/>
</dbReference>
<organism evidence="1 2">
    <name type="scientific">Sterolibacterium denitrificans</name>
    <dbReference type="NCBI Taxonomy" id="157592"/>
    <lineage>
        <taxon>Bacteria</taxon>
        <taxon>Pseudomonadati</taxon>
        <taxon>Pseudomonadota</taxon>
        <taxon>Betaproteobacteria</taxon>
        <taxon>Nitrosomonadales</taxon>
        <taxon>Sterolibacteriaceae</taxon>
        <taxon>Sterolibacterium</taxon>
    </lineage>
</organism>
<accession>A0A7Z7HQ25</accession>
<sequence length="69" mass="7536">MIDAAKIIKHPSRFLRSNPVRGVPASVLVPVPDMPALLSPLSHRPQFSGGRGHHCRPLPACARMHVQEP</sequence>
<reference evidence="1" key="1">
    <citation type="submission" date="2017-03" db="EMBL/GenBank/DDBJ databases">
        <authorList>
            <consortium name="AG Boll"/>
        </authorList>
    </citation>
    <scope>NUCLEOTIDE SEQUENCE [LARGE SCALE GENOMIC DNA]</scope>
    <source>
        <strain evidence="1">Chol</strain>
    </source>
</reference>
<protein>
    <submittedName>
        <fullName evidence="1">Uncharacterized protein</fullName>
    </submittedName>
</protein>
<keyword evidence="2" id="KW-1185">Reference proteome</keyword>
<dbReference type="EMBL" id="LT837803">
    <property type="protein sequence ID" value="SMB24117.1"/>
    <property type="molecule type" value="Genomic_DNA"/>
</dbReference>
<proteinExistence type="predicted"/>
<name>A0A7Z7HQ25_9PROT</name>
<evidence type="ECO:0000313" key="1">
    <source>
        <dbReference type="EMBL" id="SMB24117.1"/>
    </source>
</evidence>
<gene>
    <name evidence="1" type="ORF">SDENCHOL_10991</name>
</gene>
<dbReference type="RefSeq" id="WP_154716228.1">
    <property type="nucleotide sequence ID" value="NZ_LT837803.1"/>
</dbReference>
<evidence type="ECO:0000313" key="2">
    <source>
        <dbReference type="Proteomes" id="UP000242886"/>
    </source>
</evidence>
<dbReference type="AlphaFoldDB" id="A0A7Z7HQ25"/>